<keyword evidence="2" id="KW-0255">Endonuclease</keyword>
<proteinExistence type="predicted"/>
<gene>
    <name evidence="2" type="ORF">J2S18_001574</name>
</gene>
<dbReference type="Pfam" id="PF01844">
    <property type="entry name" value="HNH"/>
    <property type="match status" value="1"/>
</dbReference>
<evidence type="ECO:0000259" key="1">
    <source>
        <dbReference type="Pfam" id="PF01844"/>
    </source>
</evidence>
<comment type="caution">
    <text evidence="2">The sequence shown here is derived from an EMBL/GenBank/DDBJ whole genome shotgun (WGS) entry which is preliminary data.</text>
</comment>
<organism evidence="2 3">
    <name type="scientific">Eubacterium multiforme</name>
    <dbReference type="NCBI Taxonomy" id="83339"/>
    <lineage>
        <taxon>Bacteria</taxon>
        <taxon>Bacillati</taxon>
        <taxon>Bacillota</taxon>
        <taxon>Clostridia</taxon>
        <taxon>Eubacteriales</taxon>
        <taxon>Eubacteriaceae</taxon>
        <taxon>Eubacterium</taxon>
    </lineage>
</organism>
<sequence>MKDDYRNTIYCPKLKDVVVKKSCLDNRIKKEHPRVKIIYNKVRENKGNYKREFMNIYNYKCSYCGNSINNLDYNLFEVDHYICESSFNSMELAGKLDDLVLACYDCNRNKKGLVIKNKYKELLNPDLEKIKEVFFRDENYYINITEGYIKDDFINVFYKQLKLGYQTRRLDFLLMNLRGLCKEISGHAESEKIKEILIKLEEKRNLTSCK</sequence>
<dbReference type="InterPro" id="IPR003615">
    <property type="entry name" value="HNH_nuc"/>
</dbReference>
<evidence type="ECO:0000313" key="3">
    <source>
        <dbReference type="Proteomes" id="UP001228504"/>
    </source>
</evidence>
<accession>A0ABT9UTH8</accession>
<name>A0ABT9UTH8_9FIRM</name>
<dbReference type="Gene3D" id="1.10.30.50">
    <property type="match status" value="1"/>
</dbReference>
<dbReference type="Proteomes" id="UP001228504">
    <property type="component" value="Unassembled WGS sequence"/>
</dbReference>
<keyword evidence="2" id="KW-0378">Hydrolase</keyword>
<feature type="domain" description="HNH" evidence="1">
    <location>
        <begin position="61"/>
        <end position="110"/>
    </location>
</feature>
<dbReference type="EMBL" id="JAUSUF010000004">
    <property type="protein sequence ID" value="MDQ0149643.1"/>
    <property type="molecule type" value="Genomic_DNA"/>
</dbReference>
<reference evidence="2 3" key="1">
    <citation type="submission" date="2023-07" db="EMBL/GenBank/DDBJ databases">
        <title>Genomic Encyclopedia of Type Strains, Phase IV (KMG-IV): sequencing the most valuable type-strain genomes for metagenomic binning, comparative biology and taxonomic classification.</title>
        <authorList>
            <person name="Goeker M."/>
        </authorList>
    </citation>
    <scope>NUCLEOTIDE SEQUENCE [LARGE SCALE GENOMIC DNA]</scope>
    <source>
        <strain evidence="2 3">DSM 20694</strain>
    </source>
</reference>
<dbReference type="GO" id="GO:0004519">
    <property type="term" value="F:endonuclease activity"/>
    <property type="evidence" value="ECO:0007669"/>
    <property type="project" value="UniProtKB-KW"/>
</dbReference>
<dbReference type="InterPro" id="IPR002711">
    <property type="entry name" value="HNH"/>
</dbReference>
<keyword evidence="2" id="KW-0540">Nuclease</keyword>
<dbReference type="RefSeq" id="WP_307485355.1">
    <property type="nucleotide sequence ID" value="NZ_JAUSUF010000004.1"/>
</dbReference>
<keyword evidence="3" id="KW-1185">Reference proteome</keyword>
<dbReference type="CDD" id="cd00085">
    <property type="entry name" value="HNHc"/>
    <property type="match status" value="1"/>
</dbReference>
<protein>
    <submittedName>
        <fullName evidence="2">5-methylcytosine-specific restriction endonuclease McrA</fullName>
    </submittedName>
</protein>
<evidence type="ECO:0000313" key="2">
    <source>
        <dbReference type="EMBL" id="MDQ0149643.1"/>
    </source>
</evidence>